<evidence type="ECO:0000313" key="3">
    <source>
        <dbReference type="Proteomes" id="UP001177670"/>
    </source>
</evidence>
<keyword evidence="1" id="KW-0472">Membrane</keyword>
<feature type="transmembrane region" description="Helical" evidence="1">
    <location>
        <begin position="159"/>
        <end position="180"/>
    </location>
</feature>
<evidence type="ECO:0000256" key="1">
    <source>
        <dbReference type="SAM" id="Phobius"/>
    </source>
</evidence>
<accession>A0AA40KMZ4</accession>
<organism evidence="2 3">
    <name type="scientific">Melipona bicolor</name>
    <dbReference type="NCBI Taxonomy" id="60889"/>
    <lineage>
        <taxon>Eukaryota</taxon>
        <taxon>Metazoa</taxon>
        <taxon>Ecdysozoa</taxon>
        <taxon>Arthropoda</taxon>
        <taxon>Hexapoda</taxon>
        <taxon>Insecta</taxon>
        <taxon>Pterygota</taxon>
        <taxon>Neoptera</taxon>
        <taxon>Endopterygota</taxon>
        <taxon>Hymenoptera</taxon>
        <taxon>Apocrita</taxon>
        <taxon>Aculeata</taxon>
        <taxon>Apoidea</taxon>
        <taxon>Anthophila</taxon>
        <taxon>Apidae</taxon>
        <taxon>Melipona</taxon>
    </lineage>
</organism>
<dbReference type="Proteomes" id="UP001177670">
    <property type="component" value="Unassembled WGS sequence"/>
</dbReference>
<dbReference type="InterPro" id="IPR026620">
    <property type="entry name" value="TMEM177"/>
</dbReference>
<dbReference type="EMBL" id="JAHYIQ010000015">
    <property type="protein sequence ID" value="KAK1126034.1"/>
    <property type="molecule type" value="Genomic_DNA"/>
</dbReference>
<name>A0AA40KMZ4_9HYME</name>
<protein>
    <recommendedName>
        <fullName evidence="4">Transmembrane protein 177</fullName>
    </recommendedName>
</protein>
<dbReference type="PANTHER" id="PTHR21824:SF4">
    <property type="entry name" value="TRANSMEMBRANE PROTEIN 177"/>
    <property type="match status" value="1"/>
</dbReference>
<dbReference type="PANTHER" id="PTHR21824">
    <property type="entry name" value="TRANSMEMBRANE PROTEIN 177"/>
    <property type="match status" value="1"/>
</dbReference>
<dbReference type="GO" id="GO:0016020">
    <property type="term" value="C:membrane"/>
    <property type="evidence" value="ECO:0007669"/>
    <property type="project" value="TreeGrafter"/>
</dbReference>
<proteinExistence type="predicted"/>
<keyword evidence="1" id="KW-1133">Transmembrane helix</keyword>
<comment type="caution">
    <text evidence="2">The sequence shown here is derived from an EMBL/GenBank/DDBJ whole genome shotgun (WGS) entry which is preliminary data.</text>
</comment>
<reference evidence="2" key="1">
    <citation type="submission" date="2021-10" db="EMBL/GenBank/DDBJ databases">
        <title>Melipona bicolor Genome sequencing and assembly.</title>
        <authorList>
            <person name="Araujo N.S."/>
            <person name="Arias M.C."/>
        </authorList>
    </citation>
    <scope>NUCLEOTIDE SEQUENCE</scope>
    <source>
        <strain evidence="2">USP_2M_L1-L4_2017</strain>
        <tissue evidence="2">Whole body</tissue>
    </source>
</reference>
<keyword evidence="1" id="KW-0812">Transmembrane</keyword>
<gene>
    <name evidence="2" type="ORF">K0M31_005563</name>
</gene>
<dbReference type="AlphaFoldDB" id="A0AA40KMZ4"/>
<feature type="transmembrane region" description="Helical" evidence="1">
    <location>
        <begin position="192"/>
        <end position="215"/>
    </location>
</feature>
<sequence length="302" mass="34433">MRILKPALVIIGASTQLLPHTYCLEWYRKFRARYDFEDNEIPVRKDIQRRFEEAIDDLNLSHSLKIKKERIKLFNVHDIEVFHAGSLYTKSGGLVGIPANFEYENINSITDGTISIQYPALNWDLEAIKEFHSSLVLSENAQKFAIAREILKVATLDPIYKFCNVLVDMTIAIAGYQLLYSKLNGTKQQKGIQVFCISIIAIATLFFTAITHSALNMSREREVNEIMSKLGSEYIQGGVEYYEKLSQKNKALRVLLGKKGTYLYTPTGNQTSLFGILTKLPTNSEQINYFQTRLQNISSQLV</sequence>
<evidence type="ECO:0008006" key="4">
    <source>
        <dbReference type="Google" id="ProtNLM"/>
    </source>
</evidence>
<keyword evidence="3" id="KW-1185">Reference proteome</keyword>
<evidence type="ECO:0000313" key="2">
    <source>
        <dbReference type="EMBL" id="KAK1126034.1"/>
    </source>
</evidence>